<gene>
    <name evidence="1" type="ORF">H257_14751</name>
</gene>
<name>W4FQ59_APHAT</name>
<evidence type="ECO:0000313" key="1">
    <source>
        <dbReference type="EMBL" id="ETV69612.1"/>
    </source>
</evidence>
<organism evidence="1">
    <name type="scientific">Aphanomyces astaci</name>
    <name type="common">Crayfish plague agent</name>
    <dbReference type="NCBI Taxonomy" id="112090"/>
    <lineage>
        <taxon>Eukaryota</taxon>
        <taxon>Sar</taxon>
        <taxon>Stramenopiles</taxon>
        <taxon>Oomycota</taxon>
        <taxon>Saprolegniomycetes</taxon>
        <taxon>Saprolegniales</taxon>
        <taxon>Verrucalvaceae</taxon>
        <taxon>Aphanomyces</taxon>
    </lineage>
</organism>
<sequence>MRQSSMDQFVSQKSIPTARSALEAWQQWFVADPAIGLVCALKDYTKEMIRMDRKKYSERFTLATAFSKYQTFQQFDASYQGFTNSYAKVLHEVWRRKRLNIM</sequence>
<accession>W4FQ59</accession>
<dbReference type="VEuPathDB" id="FungiDB:H257_14751"/>
<dbReference type="GeneID" id="20816747"/>
<proteinExistence type="predicted"/>
<dbReference type="AlphaFoldDB" id="W4FQ59"/>
<dbReference type="OrthoDB" id="76191at2759"/>
<dbReference type="EMBL" id="KI913174">
    <property type="protein sequence ID" value="ETV69612.1"/>
    <property type="molecule type" value="Genomic_DNA"/>
</dbReference>
<protein>
    <submittedName>
        <fullName evidence="1">Uncharacterized protein</fullName>
    </submittedName>
</protein>
<reference evidence="1" key="1">
    <citation type="submission" date="2013-12" db="EMBL/GenBank/DDBJ databases">
        <title>The Genome Sequence of Aphanomyces astaci APO3.</title>
        <authorList>
            <consortium name="The Broad Institute Genomics Platform"/>
            <person name="Russ C."/>
            <person name="Tyler B."/>
            <person name="van West P."/>
            <person name="Dieguez-Uribeondo J."/>
            <person name="Young S.K."/>
            <person name="Zeng Q."/>
            <person name="Gargeya S."/>
            <person name="Fitzgerald M."/>
            <person name="Abouelleil A."/>
            <person name="Alvarado L."/>
            <person name="Chapman S.B."/>
            <person name="Gainer-Dewar J."/>
            <person name="Goldberg J."/>
            <person name="Griggs A."/>
            <person name="Gujja S."/>
            <person name="Hansen M."/>
            <person name="Howarth C."/>
            <person name="Imamovic A."/>
            <person name="Ireland A."/>
            <person name="Larimer J."/>
            <person name="McCowan C."/>
            <person name="Murphy C."/>
            <person name="Pearson M."/>
            <person name="Poon T.W."/>
            <person name="Priest M."/>
            <person name="Roberts A."/>
            <person name="Saif S."/>
            <person name="Shea T."/>
            <person name="Sykes S."/>
            <person name="Wortman J."/>
            <person name="Nusbaum C."/>
            <person name="Birren B."/>
        </authorList>
    </citation>
    <scope>NUCLEOTIDE SEQUENCE [LARGE SCALE GENOMIC DNA]</scope>
    <source>
        <strain evidence="1">APO3</strain>
    </source>
</reference>
<dbReference type="RefSeq" id="XP_009840939.1">
    <property type="nucleotide sequence ID" value="XM_009842637.1"/>
</dbReference>